<dbReference type="EMBL" id="OIVN01005046">
    <property type="protein sequence ID" value="SPD20625.1"/>
    <property type="molecule type" value="Genomic_DNA"/>
</dbReference>
<feature type="compositionally biased region" description="Basic residues" evidence="1">
    <location>
        <begin position="97"/>
        <end position="109"/>
    </location>
</feature>
<evidence type="ECO:0000256" key="1">
    <source>
        <dbReference type="SAM" id="MobiDB-lite"/>
    </source>
</evidence>
<organism evidence="2">
    <name type="scientific">Fagus sylvatica</name>
    <name type="common">Beechnut</name>
    <dbReference type="NCBI Taxonomy" id="28930"/>
    <lineage>
        <taxon>Eukaryota</taxon>
        <taxon>Viridiplantae</taxon>
        <taxon>Streptophyta</taxon>
        <taxon>Embryophyta</taxon>
        <taxon>Tracheophyta</taxon>
        <taxon>Spermatophyta</taxon>
        <taxon>Magnoliopsida</taxon>
        <taxon>eudicotyledons</taxon>
        <taxon>Gunneridae</taxon>
        <taxon>Pentapetalae</taxon>
        <taxon>rosids</taxon>
        <taxon>fabids</taxon>
        <taxon>Fagales</taxon>
        <taxon>Fagaceae</taxon>
        <taxon>Fagus</taxon>
    </lineage>
</organism>
<proteinExistence type="predicted"/>
<dbReference type="AlphaFoldDB" id="A0A2N9I8M4"/>
<name>A0A2N9I8M4_FAGSY</name>
<accession>A0A2N9I8M4</accession>
<reference evidence="2" key="1">
    <citation type="submission" date="2018-02" db="EMBL/GenBank/DDBJ databases">
        <authorList>
            <person name="Cohen D.B."/>
            <person name="Kent A.D."/>
        </authorList>
    </citation>
    <scope>NUCLEOTIDE SEQUENCE</scope>
</reference>
<sequence>MSNTGSWRTSTSEREMVARARAHRFSSGPDLGWLRSQGGFDRGLSGPDLGWLRSRVVGSRSGVASIAGRRVQIWGGFDRGAASITGRLRSGEGSRVPPRRPQPRAHRPH</sequence>
<feature type="region of interest" description="Disordered" evidence="1">
    <location>
        <begin position="85"/>
        <end position="109"/>
    </location>
</feature>
<feature type="region of interest" description="Disordered" evidence="1">
    <location>
        <begin position="1"/>
        <end position="22"/>
    </location>
</feature>
<gene>
    <name evidence="2" type="ORF">FSB_LOCUS48507</name>
</gene>
<protein>
    <submittedName>
        <fullName evidence="2">Uncharacterized protein</fullName>
    </submittedName>
</protein>
<feature type="compositionally biased region" description="Polar residues" evidence="1">
    <location>
        <begin position="1"/>
        <end position="10"/>
    </location>
</feature>
<evidence type="ECO:0000313" key="2">
    <source>
        <dbReference type="EMBL" id="SPD20625.1"/>
    </source>
</evidence>